<dbReference type="NCBIfam" id="TIGR01563">
    <property type="entry name" value="gp16_SPP1"/>
    <property type="match status" value="1"/>
</dbReference>
<gene>
    <name evidence="1" type="ordered locus">Mnod_2608</name>
</gene>
<evidence type="ECO:0000313" key="1">
    <source>
        <dbReference type="EMBL" id="ACL57571.1"/>
    </source>
</evidence>
<dbReference type="Proteomes" id="UP000008207">
    <property type="component" value="Chromosome"/>
</dbReference>
<accession>B8IE25</accession>
<dbReference type="RefSeq" id="WP_015929250.1">
    <property type="nucleotide sequence ID" value="NC_011894.1"/>
</dbReference>
<dbReference type="InterPro" id="IPR038666">
    <property type="entry name" value="SSP1_head-tail_sf"/>
</dbReference>
<reference evidence="1 2" key="1">
    <citation type="submission" date="2009-01" db="EMBL/GenBank/DDBJ databases">
        <title>Complete sequence of chromosome of Methylobacterium nodulans ORS 2060.</title>
        <authorList>
            <consortium name="US DOE Joint Genome Institute"/>
            <person name="Lucas S."/>
            <person name="Copeland A."/>
            <person name="Lapidus A."/>
            <person name="Glavina del Rio T."/>
            <person name="Dalin E."/>
            <person name="Tice H."/>
            <person name="Bruce D."/>
            <person name="Goodwin L."/>
            <person name="Pitluck S."/>
            <person name="Sims D."/>
            <person name="Brettin T."/>
            <person name="Detter J.C."/>
            <person name="Han C."/>
            <person name="Larimer F."/>
            <person name="Land M."/>
            <person name="Hauser L."/>
            <person name="Kyrpides N."/>
            <person name="Ivanova N."/>
            <person name="Marx C.J."/>
            <person name="Richardson P."/>
        </authorList>
    </citation>
    <scope>NUCLEOTIDE SEQUENCE [LARGE SCALE GENOMIC DNA]</scope>
    <source>
        <strain evidence="2">LMG 21967 / CNCM I-2342 / ORS 2060</strain>
    </source>
</reference>
<dbReference type="HOGENOM" id="CLU_167591_0_0_5"/>
<protein>
    <submittedName>
        <fullName evidence="1">Phage head-tail adaptor</fullName>
    </submittedName>
</protein>
<dbReference type="InterPro" id="IPR008767">
    <property type="entry name" value="Phage_SPP1_head-tail_adaptor"/>
</dbReference>
<sequence length="121" mass="13179">MSAGPGLAFGAGALRERIRFEKRGGTEDGYGNTVPGPFEAQFTRAAAFLMKPGSEAVLAARLTGRQPVTMIVRFDRQTRTITPSWRAVDVRTGTVYAIQAAADMDRRRQWITLVCMAGETA</sequence>
<dbReference type="Gene3D" id="2.40.10.270">
    <property type="entry name" value="Bacteriophage SPP1 head-tail adaptor protein"/>
    <property type="match status" value="1"/>
</dbReference>
<dbReference type="OrthoDB" id="7997871at2"/>
<dbReference type="STRING" id="460265.Mnod_2608"/>
<dbReference type="EMBL" id="CP001349">
    <property type="protein sequence ID" value="ACL57571.1"/>
    <property type="molecule type" value="Genomic_DNA"/>
</dbReference>
<proteinExistence type="predicted"/>
<organism evidence="1 2">
    <name type="scientific">Methylobacterium nodulans (strain LMG 21967 / CNCM I-2342 / ORS 2060)</name>
    <dbReference type="NCBI Taxonomy" id="460265"/>
    <lineage>
        <taxon>Bacteria</taxon>
        <taxon>Pseudomonadati</taxon>
        <taxon>Pseudomonadota</taxon>
        <taxon>Alphaproteobacteria</taxon>
        <taxon>Hyphomicrobiales</taxon>
        <taxon>Methylobacteriaceae</taxon>
        <taxon>Methylobacterium</taxon>
    </lineage>
</organism>
<name>B8IE25_METNO</name>
<dbReference type="eggNOG" id="COG5614">
    <property type="taxonomic scope" value="Bacteria"/>
</dbReference>
<keyword evidence="2" id="KW-1185">Reference proteome</keyword>
<dbReference type="Pfam" id="PF05521">
    <property type="entry name" value="Phage_HCP"/>
    <property type="match status" value="1"/>
</dbReference>
<evidence type="ECO:0000313" key="2">
    <source>
        <dbReference type="Proteomes" id="UP000008207"/>
    </source>
</evidence>
<dbReference type="AlphaFoldDB" id="B8IE25"/>
<dbReference type="KEGG" id="mno:Mnod_2608"/>